<comment type="caution">
    <text evidence="1">The sequence shown here is derived from an EMBL/GenBank/DDBJ whole genome shotgun (WGS) entry which is preliminary data.</text>
</comment>
<protein>
    <recommendedName>
        <fullName evidence="3">MOSC domain-containing protein</fullName>
    </recommendedName>
</protein>
<evidence type="ECO:0000313" key="1">
    <source>
        <dbReference type="EMBL" id="MBO3085418.1"/>
    </source>
</evidence>
<gene>
    <name evidence="1" type="ORF">J4035_12290</name>
</gene>
<evidence type="ECO:0000313" key="2">
    <source>
        <dbReference type="Proteomes" id="UP000678317"/>
    </source>
</evidence>
<reference evidence="1 2" key="1">
    <citation type="submission" date="2021-03" db="EMBL/GenBank/DDBJ databases">
        <title>novel species in genus Cellulomonas.</title>
        <authorList>
            <person name="Zhang G."/>
        </authorList>
    </citation>
    <scope>NUCLEOTIDE SEQUENCE [LARGE SCALE GENOMIC DNA]</scope>
    <source>
        <strain evidence="2">zg-ZUI188</strain>
    </source>
</reference>
<proteinExistence type="predicted"/>
<dbReference type="RefSeq" id="WP_208210798.1">
    <property type="nucleotide sequence ID" value="NZ_CP074404.1"/>
</dbReference>
<accession>A0ABS3SI48</accession>
<name>A0ABS3SI48_9CELL</name>
<sequence>MTIADMAPGEPGHARRSRAYLADNADHGIERLVSSAGLADAAQVGRARVMGGDIVFVQASRPRSDVTGETVLAVRA</sequence>
<organism evidence="1 2">
    <name type="scientific">Cellulomonas fengjieae</name>
    <dbReference type="NCBI Taxonomy" id="2819978"/>
    <lineage>
        <taxon>Bacteria</taxon>
        <taxon>Bacillati</taxon>
        <taxon>Actinomycetota</taxon>
        <taxon>Actinomycetes</taxon>
        <taxon>Micrococcales</taxon>
        <taxon>Cellulomonadaceae</taxon>
        <taxon>Cellulomonas</taxon>
    </lineage>
</organism>
<dbReference type="EMBL" id="JAGFBM010000006">
    <property type="protein sequence ID" value="MBO3085418.1"/>
    <property type="molecule type" value="Genomic_DNA"/>
</dbReference>
<keyword evidence="2" id="KW-1185">Reference proteome</keyword>
<evidence type="ECO:0008006" key="3">
    <source>
        <dbReference type="Google" id="ProtNLM"/>
    </source>
</evidence>
<dbReference type="Proteomes" id="UP000678317">
    <property type="component" value="Unassembled WGS sequence"/>
</dbReference>